<dbReference type="GO" id="GO:0043235">
    <property type="term" value="C:receptor complex"/>
    <property type="evidence" value="ECO:0007669"/>
    <property type="project" value="TreeGrafter"/>
</dbReference>
<dbReference type="OMA" id="NCHNGHD"/>
<comment type="subcellular location">
    <subcellularLocation>
        <location evidence="1">Membrane</location>
        <topology evidence="1">Single-pass membrane protein</topology>
    </subcellularLocation>
</comment>
<evidence type="ECO:0000256" key="9">
    <source>
        <dbReference type="PROSITE-ProRule" id="PRU00124"/>
    </source>
</evidence>
<evidence type="ECO:0000256" key="3">
    <source>
        <dbReference type="ARBA" id="ARBA00022737"/>
    </source>
</evidence>
<protein>
    <submittedName>
        <fullName evidence="10">Uncharacterized protein</fullName>
    </submittedName>
</protein>
<evidence type="ECO:0000313" key="11">
    <source>
        <dbReference type="Proteomes" id="UP000030746"/>
    </source>
</evidence>
<keyword evidence="8" id="KW-0325">Glycoprotein</keyword>
<dbReference type="OrthoDB" id="10013209at2759"/>
<evidence type="ECO:0000256" key="1">
    <source>
        <dbReference type="ARBA" id="ARBA00004167"/>
    </source>
</evidence>
<keyword evidence="5" id="KW-0472">Membrane</keyword>
<dbReference type="EMBL" id="KB202620">
    <property type="protein sequence ID" value="ESO88855.1"/>
    <property type="molecule type" value="Genomic_DNA"/>
</dbReference>
<proteinExistence type="predicted"/>
<keyword evidence="3" id="KW-0677">Repeat</keyword>
<evidence type="ECO:0000313" key="10">
    <source>
        <dbReference type="EMBL" id="ESO88855.1"/>
    </source>
</evidence>
<feature type="disulfide bond" evidence="9">
    <location>
        <begin position="40"/>
        <end position="52"/>
    </location>
</feature>
<dbReference type="STRING" id="225164.V4A1T6"/>
<accession>V4A1T6</accession>
<dbReference type="Gene3D" id="4.10.400.10">
    <property type="entry name" value="Low-density Lipoprotein Receptor"/>
    <property type="match status" value="2"/>
</dbReference>
<evidence type="ECO:0000256" key="5">
    <source>
        <dbReference type="ARBA" id="ARBA00023136"/>
    </source>
</evidence>
<feature type="non-terminal residue" evidence="10">
    <location>
        <position position="1"/>
    </location>
</feature>
<dbReference type="SUPFAM" id="SSF57424">
    <property type="entry name" value="LDL receptor-like module"/>
    <property type="match status" value="2"/>
</dbReference>
<dbReference type="PROSITE" id="PS50068">
    <property type="entry name" value="LDLRA_2"/>
    <property type="match status" value="2"/>
</dbReference>
<feature type="disulfide bond" evidence="9">
    <location>
        <begin position="20"/>
        <end position="35"/>
    </location>
</feature>
<dbReference type="GO" id="GO:0006898">
    <property type="term" value="P:receptor-mediated endocytosis"/>
    <property type="evidence" value="ECO:0007669"/>
    <property type="project" value="TreeGrafter"/>
</dbReference>
<dbReference type="HOGENOM" id="CLU_085098_3_0_1"/>
<evidence type="ECO:0000256" key="8">
    <source>
        <dbReference type="ARBA" id="ARBA00023180"/>
    </source>
</evidence>
<dbReference type="Pfam" id="PF00057">
    <property type="entry name" value="Ldl_recept_a"/>
    <property type="match status" value="2"/>
</dbReference>
<name>V4A1T6_LOTGI</name>
<dbReference type="InterPro" id="IPR023415">
    <property type="entry name" value="LDLR_class-A_CS"/>
</dbReference>
<feature type="disulfide bond" evidence="9">
    <location>
        <begin position="1"/>
        <end position="13"/>
    </location>
</feature>
<dbReference type="GeneID" id="20252279"/>
<feature type="non-terminal residue" evidence="10">
    <location>
        <position position="71"/>
    </location>
</feature>
<comment type="caution">
    <text evidence="9">Lacks conserved residue(s) required for the propagation of feature annotation.</text>
</comment>
<dbReference type="GO" id="GO:0042562">
    <property type="term" value="F:hormone binding"/>
    <property type="evidence" value="ECO:0007669"/>
    <property type="project" value="TreeGrafter"/>
</dbReference>
<keyword evidence="4" id="KW-1133">Transmembrane helix</keyword>
<dbReference type="KEGG" id="lgi:LOTGIDRAFT_77449"/>
<dbReference type="CDD" id="cd00112">
    <property type="entry name" value="LDLa"/>
    <property type="match status" value="2"/>
</dbReference>
<dbReference type="PANTHER" id="PTHR22722:SF15">
    <property type="entry name" value="LOW-DENSITY LIPOPROTEIN RECEPTOR-RELATED"/>
    <property type="match status" value="1"/>
</dbReference>
<evidence type="ECO:0000256" key="2">
    <source>
        <dbReference type="ARBA" id="ARBA00022692"/>
    </source>
</evidence>
<dbReference type="Proteomes" id="UP000030746">
    <property type="component" value="Unassembled WGS sequence"/>
</dbReference>
<feature type="disulfide bond" evidence="9">
    <location>
        <begin position="8"/>
        <end position="26"/>
    </location>
</feature>
<feature type="disulfide bond" evidence="9">
    <location>
        <begin position="47"/>
        <end position="65"/>
    </location>
</feature>
<dbReference type="GO" id="GO:0016324">
    <property type="term" value="C:apical plasma membrane"/>
    <property type="evidence" value="ECO:0007669"/>
    <property type="project" value="TreeGrafter"/>
</dbReference>
<keyword evidence="7" id="KW-0675">Receptor</keyword>
<dbReference type="InterPro" id="IPR036055">
    <property type="entry name" value="LDL_receptor-like_sf"/>
</dbReference>
<evidence type="ECO:0000256" key="7">
    <source>
        <dbReference type="ARBA" id="ARBA00023170"/>
    </source>
</evidence>
<sequence length="71" mass="7784">CIPGQFRCERGRCIDEILRCDGKPDCPDQTDEIDCPDRPCPEGDFQCGQGTCIDSALRCDGLPDCQDGSDE</sequence>
<dbReference type="SMART" id="SM00192">
    <property type="entry name" value="LDLa"/>
    <property type="match status" value="2"/>
</dbReference>
<dbReference type="AlphaFoldDB" id="V4A1T6"/>
<evidence type="ECO:0000256" key="6">
    <source>
        <dbReference type="ARBA" id="ARBA00023157"/>
    </source>
</evidence>
<dbReference type="FunFam" id="4.10.400.10:FF:000065">
    <property type="entry name" value="Transmembrane protease serine 7"/>
    <property type="match status" value="2"/>
</dbReference>
<organism evidence="10 11">
    <name type="scientific">Lottia gigantea</name>
    <name type="common">Giant owl limpet</name>
    <dbReference type="NCBI Taxonomy" id="225164"/>
    <lineage>
        <taxon>Eukaryota</taxon>
        <taxon>Metazoa</taxon>
        <taxon>Spiralia</taxon>
        <taxon>Lophotrochozoa</taxon>
        <taxon>Mollusca</taxon>
        <taxon>Gastropoda</taxon>
        <taxon>Patellogastropoda</taxon>
        <taxon>Lottioidea</taxon>
        <taxon>Lottiidae</taxon>
        <taxon>Lottia</taxon>
    </lineage>
</organism>
<keyword evidence="11" id="KW-1185">Reference proteome</keyword>
<dbReference type="CTD" id="20252279"/>
<dbReference type="PANTHER" id="PTHR22722">
    <property type="entry name" value="LOW-DENSITY LIPOPROTEIN RECEPTOR-RELATED PROTEIN 2-RELATED"/>
    <property type="match status" value="1"/>
</dbReference>
<dbReference type="PROSITE" id="PS01209">
    <property type="entry name" value="LDLRA_1"/>
    <property type="match status" value="1"/>
</dbReference>
<dbReference type="InterPro" id="IPR051221">
    <property type="entry name" value="LDLR-related"/>
</dbReference>
<evidence type="ECO:0000256" key="4">
    <source>
        <dbReference type="ARBA" id="ARBA00022989"/>
    </source>
</evidence>
<gene>
    <name evidence="10" type="ORF">LOTGIDRAFT_77449</name>
</gene>
<dbReference type="InterPro" id="IPR002172">
    <property type="entry name" value="LDrepeatLR_classA_rpt"/>
</dbReference>
<reference evidence="10 11" key="1">
    <citation type="journal article" date="2013" name="Nature">
        <title>Insights into bilaterian evolution from three spiralian genomes.</title>
        <authorList>
            <person name="Simakov O."/>
            <person name="Marletaz F."/>
            <person name="Cho S.J."/>
            <person name="Edsinger-Gonzales E."/>
            <person name="Havlak P."/>
            <person name="Hellsten U."/>
            <person name="Kuo D.H."/>
            <person name="Larsson T."/>
            <person name="Lv J."/>
            <person name="Arendt D."/>
            <person name="Savage R."/>
            <person name="Osoegawa K."/>
            <person name="de Jong P."/>
            <person name="Grimwood J."/>
            <person name="Chapman J.A."/>
            <person name="Shapiro H."/>
            <person name="Aerts A."/>
            <person name="Otillar R.P."/>
            <person name="Terry A.Y."/>
            <person name="Boore J.L."/>
            <person name="Grigoriev I.V."/>
            <person name="Lindberg D.R."/>
            <person name="Seaver E.C."/>
            <person name="Weisblat D.A."/>
            <person name="Putnam N.H."/>
            <person name="Rokhsar D.S."/>
        </authorList>
    </citation>
    <scope>NUCLEOTIDE SEQUENCE [LARGE SCALE GENOMIC DNA]</scope>
</reference>
<keyword evidence="2" id="KW-0812">Transmembrane</keyword>
<keyword evidence="6 9" id="KW-1015">Disulfide bond</keyword>
<dbReference type="RefSeq" id="XP_009060421.1">
    <property type="nucleotide sequence ID" value="XM_009062173.1"/>
</dbReference>
<dbReference type="PRINTS" id="PR00261">
    <property type="entry name" value="LDLRECEPTOR"/>
</dbReference>